<reference evidence="2" key="1">
    <citation type="submission" date="2021-01" db="EMBL/GenBank/DDBJ databases">
        <authorList>
            <person name="Corre E."/>
            <person name="Pelletier E."/>
            <person name="Niang G."/>
            <person name="Scheremetjew M."/>
            <person name="Finn R."/>
            <person name="Kale V."/>
            <person name="Holt S."/>
            <person name="Cochrane G."/>
            <person name="Meng A."/>
            <person name="Brown T."/>
            <person name="Cohen L."/>
        </authorList>
    </citation>
    <scope>NUCLEOTIDE SEQUENCE</scope>
    <source>
        <strain evidence="2">Isolate 1302-5</strain>
    </source>
</reference>
<dbReference type="PROSITE" id="PS51184">
    <property type="entry name" value="JMJC"/>
    <property type="match status" value="1"/>
</dbReference>
<dbReference type="SUPFAM" id="SSF51197">
    <property type="entry name" value="Clavaminate synthase-like"/>
    <property type="match status" value="1"/>
</dbReference>
<gene>
    <name evidence="2" type="ORF">OAUR00152_LOCUS10705</name>
</gene>
<accession>A0A7S4IF80</accession>
<proteinExistence type="predicted"/>
<evidence type="ECO:0000313" key="2">
    <source>
        <dbReference type="EMBL" id="CAE2227472.1"/>
    </source>
</evidence>
<dbReference type="SMART" id="SM00558">
    <property type="entry name" value="JmjC"/>
    <property type="match status" value="1"/>
</dbReference>
<dbReference type="InterPro" id="IPR003347">
    <property type="entry name" value="JmjC_dom"/>
</dbReference>
<sequence length="309" mass="34364">MQFGGLATKSSASLSLPQYLKHMRKISACGSARPAGRPPNVPIDEAALTPDCSQRDIANALRENYKSQTPLLVTGAFAKSDPIYLWKSREYLRAAVGEHTLCNVEIGLSYNDPNSERPEISFGEYLLYLQMFEDKYPQEQGEENKADPPSDELIYLAQNDLFRGLRNDLPIPSLCKDKSYGVGTGKLYGVNFWMGPSGVTTPLHYDPLDNLLLQFVGKKKVILFPKSETHGAGHEQEVAWYYTGTDGGQYNTSAVDVEAPDLVRHPLFAEAPPAIECALSPGDALFIPSKWWHHVRSLDSSISANVWWR</sequence>
<dbReference type="PANTHER" id="PTHR12461:SF105">
    <property type="entry name" value="HYPOXIA-INDUCIBLE FACTOR 1-ALPHA INHIBITOR"/>
    <property type="match status" value="1"/>
</dbReference>
<protein>
    <recommendedName>
        <fullName evidence="1">JmjC domain-containing protein</fullName>
    </recommendedName>
</protein>
<dbReference type="EMBL" id="HBKQ01015788">
    <property type="protein sequence ID" value="CAE2227472.1"/>
    <property type="molecule type" value="Transcribed_RNA"/>
</dbReference>
<name>A0A7S4IF80_9STRA</name>
<evidence type="ECO:0000259" key="1">
    <source>
        <dbReference type="PROSITE" id="PS51184"/>
    </source>
</evidence>
<dbReference type="Gene3D" id="2.60.120.650">
    <property type="entry name" value="Cupin"/>
    <property type="match status" value="1"/>
</dbReference>
<feature type="domain" description="JmjC" evidence="1">
    <location>
        <begin position="137"/>
        <end position="309"/>
    </location>
</feature>
<dbReference type="Pfam" id="PF13621">
    <property type="entry name" value="Cupin_8"/>
    <property type="match status" value="1"/>
</dbReference>
<dbReference type="AlphaFoldDB" id="A0A7S4IF80"/>
<dbReference type="InterPro" id="IPR041667">
    <property type="entry name" value="Cupin_8"/>
</dbReference>
<organism evidence="2">
    <name type="scientific">Odontella aurita</name>
    <dbReference type="NCBI Taxonomy" id="265563"/>
    <lineage>
        <taxon>Eukaryota</taxon>
        <taxon>Sar</taxon>
        <taxon>Stramenopiles</taxon>
        <taxon>Ochrophyta</taxon>
        <taxon>Bacillariophyta</taxon>
        <taxon>Mediophyceae</taxon>
        <taxon>Biddulphiophycidae</taxon>
        <taxon>Eupodiscales</taxon>
        <taxon>Odontellaceae</taxon>
        <taxon>Odontella</taxon>
    </lineage>
</organism>
<dbReference type="PANTHER" id="PTHR12461">
    <property type="entry name" value="HYPOXIA-INDUCIBLE FACTOR 1 ALPHA INHIBITOR-RELATED"/>
    <property type="match status" value="1"/>
</dbReference>